<protein>
    <submittedName>
        <fullName evidence="2">Unannotated protein</fullName>
    </submittedName>
</protein>
<feature type="compositionally biased region" description="Basic and acidic residues" evidence="1">
    <location>
        <begin position="219"/>
        <end position="233"/>
    </location>
</feature>
<organism evidence="2">
    <name type="scientific">freshwater metagenome</name>
    <dbReference type="NCBI Taxonomy" id="449393"/>
    <lineage>
        <taxon>unclassified sequences</taxon>
        <taxon>metagenomes</taxon>
        <taxon>ecological metagenomes</taxon>
    </lineage>
</organism>
<proteinExistence type="predicted"/>
<dbReference type="EMBL" id="CAFBNE010000102">
    <property type="protein sequence ID" value="CAB4964761.1"/>
    <property type="molecule type" value="Genomic_DNA"/>
</dbReference>
<dbReference type="AlphaFoldDB" id="A0A6J7L9Q1"/>
<name>A0A6J7L9Q1_9ZZZZ</name>
<sequence>MRACVGVVLRACVGVVLRACVGVVLRVCVGVVLRVRAGVIVGRAVARERVEGCLVDFVCLGDVLAQVELAGVLVELGQCVDDVAVLGLIVDRELADHVAVLVEVFNVGDAVAPGVDGHVDVVGQREVDTVEPVRDVDIGLRPIGRRHLDLTAAIDGERGVGLGGLGGRRPHGDAGAADRVDRHRDWRLARAAVPRPWRCAERLHDRAVDGHRHPLAGQDRAEGRSRHDALGQDHRGIGRVVGLAIDGDVEADTGLGVR</sequence>
<evidence type="ECO:0000256" key="1">
    <source>
        <dbReference type="SAM" id="MobiDB-lite"/>
    </source>
</evidence>
<gene>
    <name evidence="2" type="ORF">UFOPK3772_02560</name>
</gene>
<accession>A0A6J7L9Q1</accession>
<evidence type="ECO:0000313" key="2">
    <source>
        <dbReference type="EMBL" id="CAB4964761.1"/>
    </source>
</evidence>
<feature type="region of interest" description="Disordered" evidence="1">
    <location>
        <begin position="211"/>
        <end position="233"/>
    </location>
</feature>
<reference evidence="2" key="1">
    <citation type="submission" date="2020-05" db="EMBL/GenBank/DDBJ databases">
        <authorList>
            <person name="Chiriac C."/>
            <person name="Salcher M."/>
            <person name="Ghai R."/>
            <person name="Kavagutti S V."/>
        </authorList>
    </citation>
    <scope>NUCLEOTIDE SEQUENCE</scope>
</reference>